<dbReference type="Proteomes" id="UP000799538">
    <property type="component" value="Unassembled WGS sequence"/>
</dbReference>
<proteinExistence type="predicted"/>
<sequence length="482" mass="54888">MERHYSNDDDLEQCTVAFQNDGSVCYQVGIQHNNGPVHYCSSSICSCQHDTETLSKKQQMLASLWFSNLQERELSIATALKSTCQWILDNNHFRDWLASPEEKTTLWIKSKPGAGKSTMMRFILEYLKKNHKDSAILSFFFYAKGAKIDHNAEGLYRALAFQLISQTQILPEGLLQDRVTLGHAESFHWTVPTLKHLLKTVLAQAPCRKVIILSDALDDCDRNQLDDTLSFLTEELVEMIEPTGITLQLCLSARHYPPIGVDHGICIELEREDGHNQDILRYVDAKVTIGSSLLSDDIKKSIREQANGSFLWVVLISHIVLRDYSEGDLRELSSYFKTLPAGMEIMLRDVLSRETRDRSRLILCIRQMLFAIQPPTLQELYHFLVEAESNTGSAQHSAEADGDQMMQKFVVNASNGLVECKDGIVHFIHGAVRDFLLHNLSLLDYEWYMPNLLRALIHSRLRNSRLVRRQVIGRGHTKQSSA</sequence>
<feature type="domain" description="Nephrocystin 3-like N-terminal" evidence="2">
    <location>
        <begin position="83"/>
        <end position="254"/>
    </location>
</feature>
<dbReference type="AlphaFoldDB" id="A0A6A6GMC2"/>
<dbReference type="InterPro" id="IPR027417">
    <property type="entry name" value="P-loop_NTPase"/>
</dbReference>
<evidence type="ECO:0000313" key="3">
    <source>
        <dbReference type="EMBL" id="KAF2226876.1"/>
    </source>
</evidence>
<dbReference type="PANTHER" id="PTHR10039">
    <property type="entry name" value="AMELOGENIN"/>
    <property type="match status" value="1"/>
</dbReference>
<keyword evidence="4" id="KW-1185">Reference proteome</keyword>
<keyword evidence="1" id="KW-0677">Repeat</keyword>
<reference evidence="4" key="1">
    <citation type="journal article" date="2020" name="Stud. Mycol.">
        <title>101 Dothideomycetes genomes: A test case for predicting lifestyles and emergence of pathogens.</title>
        <authorList>
            <person name="Haridas S."/>
            <person name="Albert R."/>
            <person name="Binder M."/>
            <person name="Bloem J."/>
            <person name="LaButti K."/>
            <person name="Salamov A."/>
            <person name="Andreopoulos B."/>
            <person name="Baker S."/>
            <person name="Barry K."/>
            <person name="Bills G."/>
            <person name="Bluhm B."/>
            <person name="Cannon C."/>
            <person name="Castanera R."/>
            <person name="Culley D."/>
            <person name="Daum C."/>
            <person name="Ezra D."/>
            <person name="Gonzalez J."/>
            <person name="Henrissat B."/>
            <person name="Kuo A."/>
            <person name="Liang C."/>
            <person name="Lipzen A."/>
            <person name="Lutzoni F."/>
            <person name="Magnuson J."/>
            <person name="Mondo S."/>
            <person name="Nolan M."/>
            <person name="Ohm R."/>
            <person name="Pangilinan J."/>
            <person name="Park H.-J."/>
            <person name="Ramirez L."/>
            <person name="Alfaro M."/>
            <person name="Sun H."/>
            <person name="Tritt A."/>
            <person name="Yoshinaga Y."/>
            <person name="Zwiers L.-H."/>
            <person name="Turgeon B."/>
            <person name="Goodwin S."/>
            <person name="Spatafora J."/>
            <person name="Crous P."/>
            <person name="Grigoriev I."/>
        </authorList>
    </citation>
    <scope>NUCLEOTIDE SEQUENCE [LARGE SCALE GENOMIC DNA]</scope>
    <source>
        <strain evidence="4">CECT 20119</strain>
    </source>
</reference>
<dbReference type="Gene3D" id="3.40.50.300">
    <property type="entry name" value="P-loop containing nucleotide triphosphate hydrolases"/>
    <property type="match status" value="1"/>
</dbReference>
<organism evidence="3 4">
    <name type="scientific">Elsinoe ampelina</name>
    <dbReference type="NCBI Taxonomy" id="302913"/>
    <lineage>
        <taxon>Eukaryota</taxon>
        <taxon>Fungi</taxon>
        <taxon>Dikarya</taxon>
        <taxon>Ascomycota</taxon>
        <taxon>Pezizomycotina</taxon>
        <taxon>Dothideomycetes</taxon>
        <taxon>Dothideomycetidae</taxon>
        <taxon>Myriangiales</taxon>
        <taxon>Elsinoaceae</taxon>
        <taxon>Elsinoe</taxon>
    </lineage>
</organism>
<dbReference type="PANTHER" id="PTHR10039:SF5">
    <property type="entry name" value="NACHT DOMAIN-CONTAINING PROTEIN"/>
    <property type="match status" value="1"/>
</dbReference>
<evidence type="ECO:0000256" key="1">
    <source>
        <dbReference type="ARBA" id="ARBA00022737"/>
    </source>
</evidence>
<dbReference type="Pfam" id="PF24883">
    <property type="entry name" value="NPHP3_N"/>
    <property type="match status" value="1"/>
</dbReference>
<protein>
    <recommendedName>
        <fullName evidence="2">Nephrocystin 3-like N-terminal domain-containing protein</fullName>
    </recommendedName>
</protein>
<evidence type="ECO:0000313" key="4">
    <source>
        <dbReference type="Proteomes" id="UP000799538"/>
    </source>
</evidence>
<accession>A0A6A6GMC2</accession>
<name>A0A6A6GMC2_9PEZI</name>
<dbReference type="EMBL" id="ML992502">
    <property type="protein sequence ID" value="KAF2226876.1"/>
    <property type="molecule type" value="Genomic_DNA"/>
</dbReference>
<evidence type="ECO:0000259" key="2">
    <source>
        <dbReference type="Pfam" id="PF24883"/>
    </source>
</evidence>
<gene>
    <name evidence="3" type="ORF">BDZ85DRAFT_55644</name>
</gene>
<dbReference type="OrthoDB" id="194358at2759"/>
<dbReference type="InterPro" id="IPR056884">
    <property type="entry name" value="NPHP3-like_N"/>
</dbReference>